<dbReference type="InterPro" id="IPR025595">
    <property type="entry name" value="PterinBD-DUF4346"/>
</dbReference>
<evidence type="ECO:0000313" key="3">
    <source>
        <dbReference type="Proteomes" id="UP000186102"/>
    </source>
</evidence>
<dbReference type="GO" id="GO:0042558">
    <property type="term" value="P:pteridine-containing compound metabolic process"/>
    <property type="evidence" value="ECO:0007669"/>
    <property type="project" value="InterPro"/>
</dbReference>
<dbReference type="InterPro" id="IPR045406">
    <property type="entry name" value="DUF6513"/>
</dbReference>
<comment type="caution">
    <text evidence="2">The sequence shown here is derived from an EMBL/GenBank/DDBJ whole genome shotgun (WGS) entry which is preliminary data.</text>
</comment>
<dbReference type="RefSeq" id="WP_075366511.1">
    <property type="nucleotide sequence ID" value="NZ_MLBF01000044.1"/>
</dbReference>
<evidence type="ECO:0000313" key="2">
    <source>
        <dbReference type="EMBL" id="OLN28341.1"/>
    </source>
</evidence>
<feature type="domain" description="Pterin-binding" evidence="1">
    <location>
        <begin position="118"/>
        <end position="339"/>
    </location>
</feature>
<dbReference type="PROSITE" id="PS50972">
    <property type="entry name" value="PTERIN_BINDING"/>
    <property type="match status" value="1"/>
</dbReference>
<dbReference type="SUPFAM" id="SSF51717">
    <property type="entry name" value="Dihydropteroate synthetase-like"/>
    <property type="match status" value="1"/>
</dbReference>
<accession>A0A1Q8QLY6</accession>
<dbReference type="Pfam" id="PF14251">
    <property type="entry name" value="PterinBD-DUF4346"/>
    <property type="match status" value="1"/>
</dbReference>
<reference evidence="2 3" key="1">
    <citation type="submission" date="2016-09" db="EMBL/GenBank/DDBJ databases">
        <title>Complete genome of Desulfosporosinus sp. OL.</title>
        <authorList>
            <person name="Mardanov A."/>
            <person name="Beletsky A."/>
            <person name="Panova A."/>
            <person name="Karnachuk O."/>
            <person name="Ravin N."/>
        </authorList>
    </citation>
    <scope>NUCLEOTIDE SEQUENCE [LARGE SCALE GENOMIC DNA]</scope>
    <source>
        <strain evidence="2 3">OL</strain>
    </source>
</reference>
<gene>
    <name evidence="2" type="ORF">DSOL_4116</name>
</gene>
<name>A0A1Q8QLY6_9FIRM</name>
<sequence>MEKYLLITGTIAYRALVKLIKKTNLEMQLEVKVLKCTVAALMTTDFIARKLGKELSKGLLLSREEIIIIPGLCQGPLEPVIQATGCQVRRGPTDLKDLPSFLRGEQYPNHTTPEPLQNQMTSPIQILAEIVNAPRMSISQIVERAHYYRRSGADIIDIGGDVDQPFPYLRNVIQTLKAEGFKVSIDSLQKKDIVSANQAGVDLVLSLNSNNLELAKILDCPVVLIPDDGEDLTSLYRNMETLDKWNTSCILDPILPPLTMGLVEGISRYRKVRKDFPECPLLMGLGNVTELIDADSTGINALMVGMATELNVNYFLTTEVSHRARGAVRETSLARQLMYRAVLEGRLPKHLDYGLLTIKDPFGNAFEAAELREMQAEIKDKNYRIFVDDHFIYIFNAFIFLQGTSAQELFSQLSIQDPKHAFYLGRELGKAEMAQHLGKKYVQDDPLRWGYLNDEKGNERR</sequence>
<organism evidence="2 3">
    <name type="scientific">Desulfosporosinus metallidurans</name>
    <dbReference type="NCBI Taxonomy" id="1888891"/>
    <lineage>
        <taxon>Bacteria</taxon>
        <taxon>Bacillati</taxon>
        <taxon>Bacillota</taxon>
        <taxon>Clostridia</taxon>
        <taxon>Eubacteriales</taxon>
        <taxon>Desulfitobacteriaceae</taxon>
        <taxon>Desulfosporosinus</taxon>
    </lineage>
</organism>
<dbReference type="EMBL" id="MLBF01000044">
    <property type="protein sequence ID" value="OLN28341.1"/>
    <property type="molecule type" value="Genomic_DNA"/>
</dbReference>
<evidence type="ECO:0000259" key="1">
    <source>
        <dbReference type="PROSITE" id="PS50972"/>
    </source>
</evidence>
<dbReference type="AlphaFoldDB" id="A0A1Q8QLY6"/>
<dbReference type="Pfam" id="PF20123">
    <property type="entry name" value="DUF6513"/>
    <property type="match status" value="1"/>
</dbReference>
<dbReference type="STRING" id="1888891.DSOL_4116"/>
<dbReference type="InterPro" id="IPR011005">
    <property type="entry name" value="Dihydropteroate_synth-like_sf"/>
</dbReference>
<dbReference type="Gene3D" id="3.20.20.20">
    <property type="entry name" value="Dihydropteroate synthase-like"/>
    <property type="match status" value="1"/>
</dbReference>
<dbReference type="OrthoDB" id="4029442at2"/>
<keyword evidence="3" id="KW-1185">Reference proteome</keyword>
<protein>
    <recommendedName>
        <fullName evidence="1">Pterin-binding domain-containing protein</fullName>
    </recommendedName>
</protein>
<dbReference type="Proteomes" id="UP000186102">
    <property type="component" value="Unassembled WGS sequence"/>
</dbReference>
<proteinExistence type="predicted"/>
<dbReference type="InterPro" id="IPR000489">
    <property type="entry name" value="Pterin-binding_dom"/>
</dbReference>